<dbReference type="PIRSF" id="PIRSF030471">
    <property type="entry name" value="STR_Vng0742h_prd"/>
    <property type="match status" value="1"/>
</dbReference>
<dbReference type="EMBL" id="FOFD01000002">
    <property type="protein sequence ID" value="SEQ24340.1"/>
    <property type="molecule type" value="Genomic_DNA"/>
</dbReference>
<reference evidence="3" key="1">
    <citation type="submission" date="2016-10" db="EMBL/GenBank/DDBJ databases">
        <authorList>
            <person name="Varghese N."/>
            <person name="Submissions S."/>
        </authorList>
    </citation>
    <scope>NUCLEOTIDE SEQUENCE [LARGE SCALE GENOMIC DNA]</scope>
    <source>
        <strain evidence="3">DSM 25055</strain>
    </source>
</reference>
<dbReference type="Proteomes" id="UP000199114">
    <property type="component" value="Unassembled WGS sequence"/>
</dbReference>
<dbReference type="RefSeq" id="WP_090615112.1">
    <property type="nucleotide sequence ID" value="NZ_FOFD01000002.1"/>
</dbReference>
<dbReference type="InterPro" id="IPR016954">
    <property type="entry name" value="Uncharacterised_Vng0742h"/>
</dbReference>
<evidence type="ECO:0000313" key="2">
    <source>
        <dbReference type="EMBL" id="SEQ24340.1"/>
    </source>
</evidence>
<proteinExistence type="predicted"/>
<accession>A0A1H9EF39</accession>
<dbReference type="AlphaFoldDB" id="A0A1H9EF39"/>
<dbReference type="InterPro" id="IPR019278">
    <property type="entry name" value="DICT_dom"/>
</dbReference>
<feature type="domain" description="DICT" evidence="1">
    <location>
        <begin position="107"/>
        <end position="212"/>
    </location>
</feature>
<evidence type="ECO:0000259" key="1">
    <source>
        <dbReference type="Pfam" id="PF10069"/>
    </source>
</evidence>
<keyword evidence="3" id="KW-1185">Reference proteome</keyword>
<name>A0A1H9EF39_9EURY</name>
<gene>
    <name evidence="2" type="ORF">SAMN04489841_1276</name>
</gene>
<dbReference type="Pfam" id="PF10069">
    <property type="entry name" value="DICT"/>
    <property type="match status" value="1"/>
</dbReference>
<organism evidence="2 3">
    <name type="scientific">Natrinema salaciae</name>
    <dbReference type="NCBI Taxonomy" id="1186196"/>
    <lineage>
        <taxon>Archaea</taxon>
        <taxon>Methanobacteriati</taxon>
        <taxon>Methanobacteriota</taxon>
        <taxon>Stenosarchaea group</taxon>
        <taxon>Halobacteria</taxon>
        <taxon>Halobacteriales</taxon>
        <taxon>Natrialbaceae</taxon>
        <taxon>Natrinema</taxon>
    </lineage>
</organism>
<protein>
    <recommendedName>
        <fullName evidence="1">DICT domain-containing protein</fullName>
    </recommendedName>
</protein>
<dbReference type="OrthoDB" id="198447at2157"/>
<sequence>MNSLRDVFEAVDRRRKTLEIHADEASVVTEFRHQFDTRNVDVTHRALGALDGTGFVIVRDDDGEFRGALGIDQFDAILSPESHPPWELAETDHDQADLFEFLENTLFSSYDRRQMIATSREIEERAWRVGTGRLYAGFQRATALRAQAAVYDRLGAHDSLDVAVFLGEETDVALIDAVTVVADAGGDLGAFWFVAFDGGGNEFHRCALIAEERAAGRYYGVWTFDPATVGELFTYLERTYELS</sequence>
<evidence type="ECO:0000313" key="3">
    <source>
        <dbReference type="Proteomes" id="UP000199114"/>
    </source>
</evidence>